<protein>
    <submittedName>
        <fullName evidence="1">Uncharacterized protein</fullName>
    </submittedName>
</protein>
<dbReference type="AlphaFoldDB" id="A0AAW0CKX1"/>
<evidence type="ECO:0000313" key="2">
    <source>
        <dbReference type="Proteomes" id="UP001383192"/>
    </source>
</evidence>
<reference evidence="1 2" key="1">
    <citation type="submission" date="2024-01" db="EMBL/GenBank/DDBJ databases">
        <title>A draft genome for a cacao thread blight-causing isolate of Paramarasmius palmivorus.</title>
        <authorList>
            <person name="Baruah I.K."/>
            <person name="Bukari Y."/>
            <person name="Amoako-Attah I."/>
            <person name="Meinhardt L.W."/>
            <person name="Bailey B.A."/>
            <person name="Cohen S.P."/>
        </authorList>
    </citation>
    <scope>NUCLEOTIDE SEQUENCE [LARGE SCALE GENOMIC DNA]</scope>
    <source>
        <strain evidence="1 2">GH-12</strain>
    </source>
</reference>
<gene>
    <name evidence="1" type="ORF">VNI00_010320</name>
</gene>
<evidence type="ECO:0000313" key="1">
    <source>
        <dbReference type="EMBL" id="KAK7038929.1"/>
    </source>
</evidence>
<dbReference type="EMBL" id="JAYKXP010000041">
    <property type="protein sequence ID" value="KAK7038929.1"/>
    <property type="molecule type" value="Genomic_DNA"/>
</dbReference>
<sequence length="81" mass="9093">MPQVPIDLAFQGHQLATHSGQPCQNTTEPQSSRQLAHNVTNFQNAFNQVYELLAQFQNGHGLWNGKEGLSPHEILLEFIPK</sequence>
<name>A0AAW0CKX1_9AGAR</name>
<organism evidence="1 2">
    <name type="scientific">Paramarasmius palmivorus</name>
    <dbReference type="NCBI Taxonomy" id="297713"/>
    <lineage>
        <taxon>Eukaryota</taxon>
        <taxon>Fungi</taxon>
        <taxon>Dikarya</taxon>
        <taxon>Basidiomycota</taxon>
        <taxon>Agaricomycotina</taxon>
        <taxon>Agaricomycetes</taxon>
        <taxon>Agaricomycetidae</taxon>
        <taxon>Agaricales</taxon>
        <taxon>Marasmiineae</taxon>
        <taxon>Marasmiaceae</taxon>
        <taxon>Paramarasmius</taxon>
    </lineage>
</organism>
<accession>A0AAW0CKX1</accession>
<proteinExistence type="predicted"/>
<dbReference type="Proteomes" id="UP001383192">
    <property type="component" value="Unassembled WGS sequence"/>
</dbReference>
<comment type="caution">
    <text evidence="1">The sequence shown here is derived from an EMBL/GenBank/DDBJ whole genome shotgun (WGS) entry which is preliminary data.</text>
</comment>
<keyword evidence="2" id="KW-1185">Reference proteome</keyword>